<dbReference type="InterPro" id="IPR010865">
    <property type="entry name" value="DUF1499"/>
</dbReference>
<dbReference type="RefSeq" id="WP_055729367.1">
    <property type="nucleotide sequence ID" value="NZ_FUYX01000001.1"/>
</dbReference>
<dbReference type="Pfam" id="PF07386">
    <property type="entry name" value="DUF1499"/>
    <property type="match status" value="1"/>
</dbReference>
<evidence type="ECO:0000313" key="5">
    <source>
        <dbReference type="Proteomes" id="UP000190130"/>
    </source>
</evidence>
<dbReference type="STRING" id="53254.SAMN05660750_00628"/>
<organism evidence="2 4">
    <name type="scientific">Bosea thiooxidans</name>
    <dbReference type="NCBI Taxonomy" id="53254"/>
    <lineage>
        <taxon>Bacteria</taxon>
        <taxon>Pseudomonadati</taxon>
        <taxon>Pseudomonadota</taxon>
        <taxon>Alphaproteobacteria</taxon>
        <taxon>Hyphomicrobiales</taxon>
        <taxon>Boseaceae</taxon>
        <taxon>Bosea</taxon>
    </lineage>
</organism>
<keyword evidence="1" id="KW-1133">Transmembrane helix</keyword>
<dbReference type="EMBL" id="FUYX01000001">
    <property type="protein sequence ID" value="SKB40723.1"/>
    <property type="molecule type" value="Genomic_DNA"/>
</dbReference>
<evidence type="ECO:0000313" key="4">
    <source>
        <dbReference type="Proteomes" id="UP000051562"/>
    </source>
</evidence>
<feature type="transmembrane region" description="Helical" evidence="1">
    <location>
        <begin position="78"/>
        <end position="100"/>
    </location>
</feature>
<name>A0A0Q3I394_9HYPH</name>
<evidence type="ECO:0000313" key="2">
    <source>
        <dbReference type="EMBL" id="KQK29197.1"/>
    </source>
</evidence>
<dbReference type="Proteomes" id="UP000051562">
    <property type="component" value="Unassembled WGS sequence"/>
</dbReference>
<keyword evidence="1" id="KW-0472">Membrane</keyword>
<dbReference type="OrthoDB" id="1523552at2"/>
<evidence type="ECO:0000313" key="3">
    <source>
        <dbReference type="EMBL" id="SKB40723.1"/>
    </source>
</evidence>
<feature type="transmembrane region" description="Helical" evidence="1">
    <location>
        <begin position="50"/>
        <end position="71"/>
    </location>
</feature>
<keyword evidence="4" id="KW-1185">Reference proteome</keyword>
<protein>
    <submittedName>
        <fullName evidence="3">Uncharacterized conserved protein, DUF1499 family</fullName>
    </submittedName>
</protein>
<dbReference type="EMBL" id="LMAR01000051">
    <property type="protein sequence ID" value="KQK29197.1"/>
    <property type="molecule type" value="Genomic_DNA"/>
</dbReference>
<evidence type="ECO:0000256" key="1">
    <source>
        <dbReference type="SAM" id="Phobius"/>
    </source>
</evidence>
<dbReference type="AlphaFoldDB" id="A0A0Q3I394"/>
<sequence length="258" mass="27999">MHRRLVFEEPVSRAAIWSRRLAWFSLAVLALSLLLVRLREPSIEGLAPVAGAYVIVLAALALAFLAFIRIWQSGHRGVGMAAGAMLLSLIMLVPAGYVAVRLVTKPALSDVSTDIEDPPAFSRSQAALAARSGRVPSDIPSERRRLQRQAYPKVVPILLEVPADAAFNLARRAATGLGWQVLETTRPGGRSGAGRVEAVARGRILRFSEDITIRIRPRVDGSRIDIRSASRLGSHDLGANAARIMAFADEVELLMEAR</sequence>
<reference evidence="2 4" key="1">
    <citation type="submission" date="2015-10" db="EMBL/GenBank/DDBJ databases">
        <title>Draft genome of Bosea thiooxidans.</title>
        <authorList>
            <person name="Wang X."/>
        </authorList>
    </citation>
    <scope>NUCLEOTIDE SEQUENCE [LARGE SCALE GENOMIC DNA]</scope>
    <source>
        <strain evidence="2 4">CGMCC 9174</strain>
    </source>
</reference>
<gene>
    <name evidence="2" type="ORF">ARD30_18285</name>
    <name evidence="3" type="ORF">SAMN05660750_00628</name>
</gene>
<reference evidence="3 5" key="2">
    <citation type="submission" date="2017-02" db="EMBL/GenBank/DDBJ databases">
        <authorList>
            <person name="Peterson S.W."/>
        </authorList>
    </citation>
    <scope>NUCLEOTIDE SEQUENCE [LARGE SCALE GENOMIC DNA]</scope>
    <source>
        <strain evidence="3 5">DSM 9653</strain>
    </source>
</reference>
<proteinExistence type="predicted"/>
<accession>A0A0Q3I394</accession>
<dbReference type="Proteomes" id="UP000190130">
    <property type="component" value="Unassembled WGS sequence"/>
</dbReference>
<keyword evidence="1" id="KW-0812">Transmembrane</keyword>
<feature type="transmembrane region" description="Helical" evidence="1">
    <location>
        <begin position="21"/>
        <end position="38"/>
    </location>
</feature>